<keyword evidence="3" id="KW-1185">Reference proteome</keyword>
<name>A0A2G8SI49_9APHY</name>
<feature type="region of interest" description="Disordered" evidence="1">
    <location>
        <begin position="18"/>
        <end position="40"/>
    </location>
</feature>
<dbReference type="OrthoDB" id="2754644at2759"/>
<dbReference type="EMBL" id="AYKW01000007">
    <property type="protein sequence ID" value="PIL33445.1"/>
    <property type="molecule type" value="Genomic_DNA"/>
</dbReference>
<sequence length="147" mass="15192">MGNPFEAFPTLSSAKYKGTVENVEDDRKDGGQSDRADSSILASRPETTPVYLLPVIPPPIDIAFIMYARALTLFLFSASTLVAASPIDSKQANVIAENHNIACSGPQGCQGANSTEAVDAAATSGASRTLTMSSGAVVAAVVFANLL</sequence>
<proteinExistence type="predicted"/>
<dbReference type="AlphaFoldDB" id="A0A2G8SI49"/>
<gene>
    <name evidence="2" type="ORF">GSI_04068</name>
</gene>
<reference evidence="2 3" key="1">
    <citation type="journal article" date="2015" name="Sci. Rep.">
        <title>Chromosome-level genome map provides insights into diverse defense mechanisms in the medicinal fungus Ganoderma sinense.</title>
        <authorList>
            <person name="Zhu Y."/>
            <person name="Xu J."/>
            <person name="Sun C."/>
            <person name="Zhou S."/>
            <person name="Xu H."/>
            <person name="Nelson D.R."/>
            <person name="Qian J."/>
            <person name="Song J."/>
            <person name="Luo H."/>
            <person name="Xiang L."/>
            <person name="Li Y."/>
            <person name="Xu Z."/>
            <person name="Ji A."/>
            <person name="Wang L."/>
            <person name="Lu S."/>
            <person name="Hayward A."/>
            <person name="Sun W."/>
            <person name="Li X."/>
            <person name="Schwartz D.C."/>
            <person name="Wang Y."/>
            <person name="Chen S."/>
        </authorList>
    </citation>
    <scope>NUCLEOTIDE SEQUENCE [LARGE SCALE GENOMIC DNA]</scope>
    <source>
        <strain evidence="2 3">ZZ0214-1</strain>
    </source>
</reference>
<comment type="caution">
    <text evidence="2">The sequence shown here is derived from an EMBL/GenBank/DDBJ whole genome shotgun (WGS) entry which is preliminary data.</text>
</comment>
<evidence type="ECO:0000313" key="3">
    <source>
        <dbReference type="Proteomes" id="UP000230002"/>
    </source>
</evidence>
<accession>A0A2G8SI49</accession>
<evidence type="ECO:0000313" key="2">
    <source>
        <dbReference type="EMBL" id="PIL33445.1"/>
    </source>
</evidence>
<organism evidence="2 3">
    <name type="scientific">Ganoderma sinense ZZ0214-1</name>
    <dbReference type="NCBI Taxonomy" id="1077348"/>
    <lineage>
        <taxon>Eukaryota</taxon>
        <taxon>Fungi</taxon>
        <taxon>Dikarya</taxon>
        <taxon>Basidiomycota</taxon>
        <taxon>Agaricomycotina</taxon>
        <taxon>Agaricomycetes</taxon>
        <taxon>Polyporales</taxon>
        <taxon>Polyporaceae</taxon>
        <taxon>Ganoderma</taxon>
    </lineage>
</organism>
<feature type="compositionally biased region" description="Basic and acidic residues" evidence="1">
    <location>
        <begin position="25"/>
        <end position="37"/>
    </location>
</feature>
<evidence type="ECO:0000256" key="1">
    <source>
        <dbReference type="SAM" id="MobiDB-lite"/>
    </source>
</evidence>
<protein>
    <submittedName>
        <fullName evidence="2">Uncharacterized protein</fullName>
    </submittedName>
</protein>
<dbReference type="Proteomes" id="UP000230002">
    <property type="component" value="Unassembled WGS sequence"/>
</dbReference>